<reference evidence="4" key="1">
    <citation type="journal article" date="2013" name="Nat. Genet.">
        <title>The draft genomes of soft-shell turtle and green sea turtle yield insights into the development and evolution of the turtle-specific body plan.</title>
        <authorList>
            <person name="Wang Z."/>
            <person name="Pascual-Anaya J."/>
            <person name="Zadissa A."/>
            <person name="Li W."/>
            <person name="Niimura Y."/>
            <person name="Huang Z."/>
            <person name="Li C."/>
            <person name="White S."/>
            <person name="Xiong Z."/>
            <person name="Fang D."/>
            <person name="Wang B."/>
            <person name="Ming Y."/>
            <person name="Chen Y."/>
            <person name="Zheng Y."/>
            <person name="Kuraku S."/>
            <person name="Pignatelli M."/>
            <person name="Herrero J."/>
            <person name="Beal K."/>
            <person name="Nozawa M."/>
            <person name="Li Q."/>
            <person name="Wang J."/>
            <person name="Zhang H."/>
            <person name="Yu L."/>
            <person name="Shigenobu S."/>
            <person name="Wang J."/>
            <person name="Liu J."/>
            <person name="Flicek P."/>
            <person name="Searle S."/>
            <person name="Wang J."/>
            <person name="Kuratani S."/>
            <person name="Yin Y."/>
            <person name="Aken B."/>
            <person name="Zhang G."/>
            <person name="Irie N."/>
        </authorList>
    </citation>
    <scope>NUCLEOTIDE SEQUENCE [LARGE SCALE GENOMIC DNA]</scope>
</reference>
<organism evidence="3 4">
    <name type="scientific">Chelonia mydas</name>
    <name type="common">Green sea-turtle</name>
    <name type="synonym">Chelonia agassizi</name>
    <dbReference type="NCBI Taxonomy" id="8469"/>
    <lineage>
        <taxon>Eukaryota</taxon>
        <taxon>Metazoa</taxon>
        <taxon>Chordata</taxon>
        <taxon>Craniata</taxon>
        <taxon>Vertebrata</taxon>
        <taxon>Euteleostomi</taxon>
        <taxon>Archelosauria</taxon>
        <taxon>Testudinata</taxon>
        <taxon>Testudines</taxon>
        <taxon>Cryptodira</taxon>
        <taxon>Durocryptodira</taxon>
        <taxon>Americhelydia</taxon>
        <taxon>Chelonioidea</taxon>
        <taxon>Cheloniidae</taxon>
        <taxon>Chelonia</taxon>
    </lineage>
</organism>
<protein>
    <submittedName>
        <fullName evidence="3">Zinc finger and SCAN domain-containing protein 29</fullName>
    </submittedName>
</protein>
<dbReference type="PANTHER" id="PTHR47595">
    <property type="entry name" value="HEAT SHOCK 70 KDA PROTEIN 14"/>
    <property type="match status" value="1"/>
</dbReference>
<proteinExistence type="predicted"/>
<evidence type="ECO:0000256" key="1">
    <source>
        <dbReference type="SAM" id="MobiDB-lite"/>
    </source>
</evidence>
<dbReference type="PANTHER" id="PTHR47595:SF1">
    <property type="entry name" value="MYB_SANT-LIKE DNA-BINDING DOMAIN-CONTAINING PROTEIN"/>
    <property type="match status" value="1"/>
</dbReference>
<feature type="compositionally biased region" description="Polar residues" evidence="1">
    <location>
        <begin position="64"/>
        <end position="74"/>
    </location>
</feature>
<evidence type="ECO:0000313" key="3">
    <source>
        <dbReference type="EMBL" id="EMP28651.1"/>
    </source>
</evidence>
<gene>
    <name evidence="3" type="ORF">UY3_14278</name>
</gene>
<name>M7ATF0_CHEMY</name>
<evidence type="ECO:0000259" key="2">
    <source>
        <dbReference type="Pfam" id="PF13837"/>
    </source>
</evidence>
<feature type="domain" description="Myb/SANT-like DNA-binding" evidence="2">
    <location>
        <begin position="1"/>
        <end position="49"/>
    </location>
</feature>
<dbReference type="Proteomes" id="UP000031443">
    <property type="component" value="Unassembled WGS sequence"/>
</dbReference>
<feature type="region of interest" description="Disordered" evidence="1">
    <location>
        <begin position="52"/>
        <end position="115"/>
    </location>
</feature>
<accession>M7ATF0</accession>
<feature type="compositionally biased region" description="Acidic residues" evidence="1">
    <location>
        <begin position="79"/>
        <end position="89"/>
    </location>
</feature>
<evidence type="ECO:0000313" key="4">
    <source>
        <dbReference type="Proteomes" id="UP000031443"/>
    </source>
</evidence>
<dbReference type="EMBL" id="KB562011">
    <property type="protein sequence ID" value="EMP28651.1"/>
    <property type="molecule type" value="Genomic_DNA"/>
</dbReference>
<keyword evidence="4" id="KW-1185">Reference proteome</keyword>
<sequence length="115" mass="13083">MGEKGYIRDKEQCHVKIKALRQVYQKTREANDRSGSSPQTCRFYEELRAILSSDLTPTPKRSMDTSQEPRVTSSHNEEGIVDEEKEEEENARQASGGSILPDSQELFLNQEPIPT</sequence>
<dbReference type="AlphaFoldDB" id="M7ATF0"/>
<dbReference type="InterPro" id="IPR044822">
    <property type="entry name" value="Myb_DNA-bind_4"/>
</dbReference>
<dbReference type="Pfam" id="PF13837">
    <property type="entry name" value="Myb_DNA-bind_4"/>
    <property type="match status" value="1"/>
</dbReference>